<evidence type="ECO:0000313" key="2">
    <source>
        <dbReference type="Proteomes" id="UP001331515"/>
    </source>
</evidence>
<gene>
    <name evidence="1" type="ORF">CgunFtcFv8_004709</name>
</gene>
<dbReference type="Proteomes" id="UP001331515">
    <property type="component" value="Unassembled WGS sequence"/>
</dbReference>
<dbReference type="EMBL" id="JAURVH010001515">
    <property type="protein sequence ID" value="KAK5933051.1"/>
    <property type="molecule type" value="Genomic_DNA"/>
</dbReference>
<reference evidence="1 2" key="1">
    <citation type="journal article" date="2023" name="Mol. Biol. Evol.">
        <title>Genomics of Secondarily Temperate Adaptation in the Only Non-Antarctic Icefish.</title>
        <authorList>
            <person name="Rivera-Colon A.G."/>
            <person name="Rayamajhi N."/>
            <person name="Minhas B.F."/>
            <person name="Madrigal G."/>
            <person name="Bilyk K.T."/>
            <person name="Yoon V."/>
            <person name="Hune M."/>
            <person name="Gregory S."/>
            <person name="Cheng C.H.C."/>
            <person name="Catchen J.M."/>
        </authorList>
    </citation>
    <scope>NUCLEOTIDE SEQUENCE [LARGE SCALE GENOMIC DNA]</scope>
    <source>
        <tissue evidence="1">White muscle</tissue>
    </source>
</reference>
<organism evidence="1 2">
    <name type="scientific">Champsocephalus gunnari</name>
    <name type="common">Mackerel icefish</name>
    <dbReference type="NCBI Taxonomy" id="52237"/>
    <lineage>
        <taxon>Eukaryota</taxon>
        <taxon>Metazoa</taxon>
        <taxon>Chordata</taxon>
        <taxon>Craniata</taxon>
        <taxon>Vertebrata</taxon>
        <taxon>Euteleostomi</taxon>
        <taxon>Actinopterygii</taxon>
        <taxon>Neopterygii</taxon>
        <taxon>Teleostei</taxon>
        <taxon>Neoteleostei</taxon>
        <taxon>Acanthomorphata</taxon>
        <taxon>Eupercaria</taxon>
        <taxon>Perciformes</taxon>
        <taxon>Notothenioidei</taxon>
        <taxon>Channichthyidae</taxon>
        <taxon>Champsocephalus</taxon>
    </lineage>
</organism>
<evidence type="ECO:0000313" key="1">
    <source>
        <dbReference type="EMBL" id="KAK5933051.1"/>
    </source>
</evidence>
<protein>
    <submittedName>
        <fullName evidence="1">Uncharacterized protein</fullName>
    </submittedName>
</protein>
<comment type="caution">
    <text evidence="1">The sequence shown here is derived from an EMBL/GenBank/DDBJ whole genome shotgun (WGS) entry which is preliminary data.</text>
</comment>
<proteinExistence type="predicted"/>
<dbReference type="AlphaFoldDB" id="A0AAN8HYF8"/>
<keyword evidence="2" id="KW-1185">Reference proteome</keyword>
<accession>A0AAN8HYF8</accession>
<name>A0AAN8HYF8_CHAGU</name>
<sequence length="81" mass="8674">MRRAAIRVCQIIFDWVSSCFFHPAATQLSARTTPAVRVASERGGTSVQFPQIASFSQALDLWSRALAAPSARPPAGGADIE</sequence>